<dbReference type="InterPro" id="IPR001478">
    <property type="entry name" value="PDZ"/>
</dbReference>
<feature type="domain" description="PDZ" evidence="5">
    <location>
        <begin position="549"/>
        <end position="629"/>
    </location>
</feature>
<dbReference type="RefSeq" id="WP_358287325.1">
    <property type="nucleotide sequence ID" value="NZ_JBEYGJ010000030.1"/>
</dbReference>
<evidence type="ECO:0000259" key="5">
    <source>
        <dbReference type="SMART" id="SM00228"/>
    </source>
</evidence>
<evidence type="ECO:0000256" key="4">
    <source>
        <dbReference type="SAM" id="Phobius"/>
    </source>
</evidence>
<name>A0ABW6LD05_9ACTN</name>
<evidence type="ECO:0000256" key="3">
    <source>
        <dbReference type="SAM" id="MobiDB-lite"/>
    </source>
</evidence>
<gene>
    <name evidence="6" type="ORF">ACFYM3_14290</name>
</gene>
<dbReference type="InterPro" id="IPR001940">
    <property type="entry name" value="Peptidase_S1C"/>
</dbReference>
<keyword evidence="7" id="KW-1185">Reference proteome</keyword>
<dbReference type="InterPro" id="IPR036034">
    <property type="entry name" value="PDZ_sf"/>
</dbReference>
<organism evidence="6 7">
    <name type="scientific">Streptomyces massasporeus</name>
    <dbReference type="NCBI Taxonomy" id="67324"/>
    <lineage>
        <taxon>Bacteria</taxon>
        <taxon>Bacillati</taxon>
        <taxon>Actinomycetota</taxon>
        <taxon>Actinomycetes</taxon>
        <taxon>Kitasatosporales</taxon>
        <taxon>Streptomycetaceae</taxon>
        <taxon>Streptomyces</taxon>
    </lineage>
</organism>
<feature type="compositionally biased region" description="Low complexity" evidence="3">
    <location>
        <begin position="112"/>
        <end position="131"/>
    </location>
</feature>
<feature type="compositionally biased region" description="Pro residues" evidence="3">
    <location>
        <begin position="140"/>
        <end position="158"/>
    </location>
</feature>
<dbReference type="SUPFAM" id="SSF50156">
    <property type="entry name" value="PDZ domain-like"/>
    <property type="match status" value="1"/>
</dbReference>
<comment type="caution">
    <text evidence="6">The sequence shown here is derived from an EMBL/GenBank/DDBJ whole genome shotgun (WGS) entry which is preliminary data.</text>
</comment>
<feature type="transmembrane region" description="Helical" evidence="4">
    <location>
        <begin position="282"/>
        <end position="304"/>
    </location>
</feature>
<evidence type="ECO:0000256" key="2">
    <source>
        <dbReference type="ARBA" id="ARBA00022801"/>
    </source>
</evidence>
<dbReference type="Pfam" id="PF13180">
    <property type="entry name" value="PDZ_2"/>
    <property type="match status" value="1"/>
</dbReference>
<keyword evidence="2" id="KW-0378">Hydrolase</keyword>
<feature type="region of interest" description="Disordered" evidence="3">
    <location>
        <begin position="1"/>
        <end position="242"/>
    </location>
</feature>
<feature type="compositionally biased region" description="Basic and acidic residues" evidence="3">
    <location>
        <begin position="54"/>
        <end position="68"/>
    </location>
</feature>
<evidence type="ECO:0000313" key="6">
    <source>
        <dbReference type="EMBL" id="MFE9225776.1"/>
    </source>
</evidence>
<dbReference type="SUPFAM" id="SSF50494">
    <property type="entry name" value="Trypsin-like serine proteases"/>
    <property type="match status" value="1"/>
</dbReference>
<accession>A0ABW6LD05</accession>
<dbReference type="Gene3D" id="2.40.10.120">
    <property type="match status" value="1"/>
</dbReference>
<dbReference type="EMBL" id="JBIAFP010000007">
    <property type="protein sequence ID" value="MFE9225776.1"/>
    <property type="molecule type" value="Genomic_DNA"/>
</dbReference>
<dbReference type="PRINTS" id="PR00834">
    <property type="entry name" value="PROTEASES2C"/>
</dbReference>
<dbReference type="SMART" id="SM00228">
    <property type="entry name" value="PDZ"/>
    <property type="match status" value="1"/>
</dbReference>
<proteinExistence type="predicted"/>
<keyword evidence="1" id="KW-0645">Protease</keyword>
<evidence type="ECO:0000313" key="7">
    <source>
        <dbReference type="Proteomes" id="UP001601288"/>
    </source>
</evidence>
<feature type="compositionally biased region" description="Low complexity" evidence="3">
    <location>
        <begin position="159"/>
        <end position="193"/>
    </location>
</feature>
<evidence type="ECO:0000256" key="1">
    <source>
        <dbReference type="ARBA" id="ARBA00022670"/>
    </source>
</evidence>
<keyword evidence="4" id="KW-0472">Membrane</keyword>
<reference evidence="6 7" key="1">
    <citation type="submission" date="2024-10" db="EMBL/GenBank/DDBJ databases">
        <title>The Natural Products Discovery Center: Release of the First 8490 Sequenced Strains for Exploring Actinobacteria Biosynthetic Diversity.</title>
        <authorList>
            <person name="Kalkreuter E."/>
            <person name="Kautsar S.A."/>
            <person name="Yang D."/>
            <person name="Bader C.D."/>
            <person name="Teijaro C.N."/>
            <person name="Fluegel L."/>
            <person name="Davis C.M."/>
            <person name="Simpson J.R."/>
            <person name="Lauterbach L."/>
            <person name="Steele A.D."/>
            <person name="Gui C."/>
            <person name="Meng S."/>
            <person name="Li G."/>
            <person name="Viehrig K."/>
            <person name="Ye F."/>
            <person name="Su P."/>
            <person name="Kiefer A.F."/>
            <person name="Nichols A."/>
            <person name="Cepeda A.J."/>
            <person name="Yan W."/>
            <person name="Fan B."/>
            <person name="Jiang Y."/>
            <person name="Adhikari A."/>
            <person name="Zheng C.-J."/>
            <person name="Schuster L."/>
            <person name="Cowan T.M."/>
            <person name="Smanski M.J."/>
            <person name="Chevrette M.G."/>
            <person name="De Carvalho L.P.S."/>
            <person name="Shen B."/>
        </authorList>
    </citation>
    <scope>NUCLEOTIDE SEQUENCE [LARGE SCALE GENOMIC DNA]</scope>
    <source>
        <strain evidence="6 7">NPDC007066</strain>
    </source>
</reference>
<feature type="compositionally biased region" description="Low complexity" evidence="3">
    <location>
        <begin position="69"/>
        <end position="105"/>
    </location>
</feature>
<protein>
    <submittedName>
        <fullName evidence="6">Trypsin-like peptidase domain-containing protein</fullName>
    </submittedName>
</protein>
<keyword evidence="4" id="KW-0812">Transmembrane</keyword>
<sequence length="643" mass="64207">MNEGKPTKAKWWSRPRPQDLSGDPDGAGGAQEPATAPADPTDSDGDFELARPAARTDEDGDYELRRPEAAPTAASAASGEASVEAAASAASREAPAEAAAPVPAAREAEQDGPVASAEPSASPAAPAEGAPRPLHDPDPYSTPPYGEPGPWAPAPPVQHPATAAPAAPTATPVQGVAIPGQPTMPGDTTMPGTPAVPVNTTMPTEMPPPGTPGTPGTPSAPAPMPAAPVHAEPSAPAPAPDPWQRYDPWAVPAAAGGHGPLQQNGAAVLSTEQRRKRGKKSLVLGAVLLALVSGGFGGVVGTYLERNGGVGTVELPQAGKEAAARDADSVAGIARRALPSVVTLHVSGSGEQGTGTGFVLDTRGHILTNNHVVQPGGSGGEITVTFNGGQTAQAEVVGRDSGYDLAVVKVKGVSGLTPLPLGNSDNVQVGDPVVAIGAPFDLAGTVTSGIISAKRRPITAGGEKGDGSDVSYVDALQTDAPINPGNSGGPLLDARARVIGINSAIRSADSGSTQDSGRSGSIGLGFAIPINQGKRVAEELINTGKATHPVIGITLDMDYSGDGARVATEGSEGGAPVTAGGPGAKAGITSGDVITEVDGRRVHSGEELIVKTRAHRPGDRLVLTVERGGKERKVSLVLGSSGD</sequence>
<dbReference type="PANTHER" id="PTHR43343:SF3">
    <property type="entry name" value="PROTEASE DO-LIKE 8, CHLOROPLASTIC"/>
    <property type="match status" value="1"/>
</dbReference>
<dbReference type="Pfam" id="PF13365">
    <property type="entry name" value="Trypsin_2"/>
    <property type="match status" value="1"/>
</dbReference>
<dbReference type="Proteomes" id="UP001601288">
    <property type="component" value="Unassembled WGS sequence"/>
</dbReference>
<keyword evidence="4" id="KW-1133">Transmembrane helix</keyword>
<dbReference type="InterPro" id="IPR051201">
    <property type="entry name" value="Chloro_Bact_Ser_Proteases"/>
</dbReference>
<dbReference type="PANTHER" id="PTHR43343">
    <property type="entry name" value="PEPTIDASE S12"/>
    <property type="match status" value="1"/>
</dbReference>
<dbReference type="Gene3D" id="2.30.42.10">
    <property type="match status" value="1"/>
</dbReference>
<dbReference type="InterPro" id="IPR009003">
    <property type="entry name" value="Peptidase_S1_PA"/>
</dbReference>